<dbReference type="OrthoDB" id="5865359at2759"/>
<accession>A0A016U349</accession>
<name>A0A016U349_9BILA</name>
<comment type="caution">
    <text evidence="1">The sequence shown here is derived from an EMBL/GenBank/DDBJ whole genome shotgun (WGS) entry which is preliminary data.</text>
</comment>
<sequence length="119" mass="13821">MAYTYEYAVIKIKLQMFQSSHCLGLSIWLTIMRKDCIKEIIDCTDFSEITGERWKKAFFSFLETMGPDGESLAVRLTPDFQSFLYACFARMASPRIHPNRIMVMQIFAPFPLNALPHEI</sequence>
<reference evidence="2" key="1">
    <citation type="journal article" date="2015" name="Nat. Genet.">
        <title>The genome and transcriptome of the zoonotic hookworm Ancylostoma ceylanicum identify infection-specific gene families.</title>
        <authorList>
            <person name="Schwarz E.M."/>
            <person name="Hu Y."/>
            <person name="Antoshechkin I."/>
            <person name="Miller M.M."/>
            <person name="Sternberg P.W."/>
            <person name="Aroian R.V."/>
        </authorList>
    </citation>
    <scope>NUCLEOTIDE SEQUENCE</scope>
    <source>
        <strain evidence="2">HY135</strain>
    </source>
</reference>
<gene>
    <name evidence="1" type="primary">Acey_s0060.g3095</name>
    <name evidence="1" type="ORF">Y032_0060g3095</name>
</gene>
<dbReference type="Proteomes" id="UP000024635">
    <property type="component" value="Unassembled WGS sequence"/>
</dbReference>
<evidence type="ECO:0000313" key="2">
    <source>
        <dbReference type="Proteomes" id="UP000024635"/>
    </source>
</evidence>
<organism evidence="1 2">
    <name type="scientific">Ancylostoma ceylanicum</name>
    <dbReference type="NCBI Taxonomy" id="53326"/>
    <lineage>
        <taxon>Eukaryota</taxon>
        <taxon>Metazoa</taxon>
        <taxon>Ecdysozoa</taxon>
        <taxon>Nematoda</taxon>
        <taxon>Chromadorea</taxon>
        <taxon>Rhabditida</taxon>
        <taxon>Rhabditina</taxon>
        <taxon>Rhabditomorpha</taxon>
        <taxon>Strongyloidea</taxon>
        <taxon>Ancylostomatidae</taxon>
        <taxon>Ancylostomatinae</taxon>
        <taxon>Ancylostoma</taxon>
    </lineage>
</organism>
<proteinExistence type="predicted"/>
<keyword evidence="2" id="KW-1185">Reference proteome</keyword>
<protein>
    <submittedName>
        <fullName evidence="1">Uncharacterized protein</fullName>
    </submittedName>
</protein>
<dbReference type="AlphaFoldDB" id="A0A016U349"/>
<dbReference type="EMBL" id="JARK01001396">
    <property type="protein sequence ID" value="EYC09401.1"/>
    <property type="molecule type" value="Genomic_DNA"/>
</dbReference>
<evidence type="ECO:0000313" key="1">
    <source>
        <dbReference type="EMBL" id="EYC09401.1"/>
    </source>
</evidence>